<evidence type="ECO:0000313" key="1">
    <source>
        <dbReference type="EMBL" id="OEJ65685.1"/>
    </source>
</evidence>
<comment type="caution">
    <text evidence="1">The sequence shown here is derived from an EMBL/GenBank/DDBJ whole genome shotgun (WGS) entry which is preliminary data.</text>
</comment>
<dbReference type="EMBL" id="MCGG01000046">
    <property type="protein sequence ID" value="OEJ65685.1"/>
    <property type="molecule type" value="Genomic_DNA"/>
</dbReference>
<organism evidence="1 2">
    <name type="scientific">Magnetovibrio blakemorei</name>
    <dbReference type="NCBI Taxonomy" id="28181"/>
    <lineage>
        <taxon>Bacteria</taxon>
        <taxon>Pseudomonadati</taxon>
        <taxon>Pseudomonadota</taxon>
        <taxon>Alphaproteobacteria</taxon>
        <taxon>Rhodospirillales</taxon>
        <taxon>Magnetovibrionaceae</taxon>
        <taxon>Magnetovibrio</taxon>
    </lineage>
</organism>
<evidence type="ECO:0000313" key="2">
    <source>
        <dbReference type="Proteomes" id="UP000095347"/>
    </source>
</evidence>
<dbReference type="RefSeq" id="WP_069958647.1">
    <property type="nucleotide sequence ID" value="NZ_MCGG01000046.1"/>
</dbReference>
<dbReference type="STRING" id="28181.BEN30_13620"/>
<sequence length="125" mass="14142">MNAYSFFTAQLRFVAAKTHRENDDIDQMMNVLHSIADQIDEGETFQLEANRIRLGARALAGVAGFLQQHILPEVISQKNMNGEKQIRWTIDTSMSLMAKMMTHAEMTHDKEPLKLTLDAPPDLSV</sequence>
<protein>
    <submittedName>
        <fullName evidence="1">Uncharacterized protein</fullName>
    </submittedName>
</protein>
<proteinExistence type="predicted"/>
<dbReference type="AlphaFoldDB" id="A0A1E5Q5G2"/>
<keyword evidence="2" id="KW-1185">Reference proteome</keyword>
<reference evidence="2" key="1">
    <citation type="submission" date="2016-07" db="EMBL/GenBank/DDBJ databases">
        <authorList>
            <person name="Florea S."/>
            <person name="Webb J.S."/>
            <person name="Jaromczyk J."/>
            <person name="Schardl C.L."/>
        </authorList>
    </citation>
    <scope>NUCLEOTIDE SEQUENCE [LARGE SCALE GENOMIC DNA]</scope>
    <source>
        <strain evidence="2">MV-1</strain>
    </source>
</reference>
<dbReference type="OrthoDB" id="8446164at2"/>
<name>A0A1E5Q5G2_9PROT</name>
<dbReference type="Proteomes" id="UP000095347">
    <property type="component" value="Unassembled WGS sequence"/>
</dbReference>
<gene>
    <name evidence="1" type="ORF">BEN30_13620</name>
</gene>
<accession>A0A1E5Q5G2</accession>